<proteinExistence type="predicted"/>
<protein>
    <submittedName>
        <fullName evidence="3">DEAD/DEAH box helicase</fullName>
        <ecNumber evidence="3">3.6.4.-</ecNumber>
    </submittedName>
</protein>
<dbReference type="PANTHER" id="PTHR47396:SF1">
    <property type="entry name" value="ATP-DEPENDENT HELICASE IRC3-RELATED"/>
    <property type="match status" value="1"/>
</dbReference>
<evidence type="ECO:0000313" key="3">
    <source>
        <dbReference type="EMBL" id="MEV0365097.1"/>
    </source>
</evidence>
<dbReference type="RefSeq" id="WP_357981009.1">
    <property type="nucleotide sequence ID" value="NZ_JBFAIH010000012.1"/>
</dbReference>
<dbReference type="Pfam" id="PF00271">
    <property type="entry name" value="Helicase_C"/>
    <property type="match status" value="1"/>
</dbReference>
<evidence type="ECO:0000259" key="1">
    <source>
        <dbReference type="PROSITE" id="PS51192"/>
    </source>
</evidence>
<dbReference type="GO" id="GO:0016787">
    <property type="term" value="F:hydrolase activity"/>
    <property type="evidence" value="ECO:0007669"/>
    <property type="project" value="UniProtKB-KW"/>
</dbReference>
<evidence type="ECO:0000259" key="2">
    <source>
        <dbReference type="PROSITE" id="PS51194"/>
    </source>
</evidence>
<keyword evidence="3" id="KW-0378">Hydrolase</keyword>
<dbReference type="InterPro" id="IPR027417">
    <property type="entry name" value="P-loop_NTPase"/>
</dbReference>
<feature type="domain" description="Helicase ATP-binding" evidence="1">
    <location>
        <begin position="1210"/>
        <end position="1383"/>
    </location>
</feature>
<evidence type="ECO:0000313" key="4">
    <source>
        <dbReference type="Proteomes" id="UP001551658"/>
    </source>
</evidence>
<dbReference type="PANTHER" id="PTHR47396">
    <property type="entry name" value="TYPE I RESTRICTION ENZYME ECOKI R PROTEIN"/>
    <property type="match status" value="1"/>
</dbReference>
<organism evidence="3 4">
    <name type="scientific">Nocardia fusca</name>
    <dbReference type="NCBI Taxonomy" id="941183"/>
    <lineage>
        <taxon>Bacteria</taxon>
        <taxon>Bacillati</taxon>
        <taxon>Actinomycetota</taxon>
        <taxon>Actinomycetes</taxon>
        <taxon>Mycobacteriales</taxon>
        <taxon>Nocardiaceae</taxon>
        <taxon>Nocardia</taxon>
    </lineage>
</organism>
<gene>
    <name evidence="3" type="ORF">AB0H72_20585</name>
</gene>
<dbReference type="Proteomes" id="UP001551658">
    <property type="component" value="Unassembled WGS sequence"/>
</dbReference>
<dbReference type="SUPFAM" id="SSF52540">
    <property type="entry name" value="P-loop containing nucleoside triphosphate hydrolases"/>
    <property type="match status" value="1"/>
</dbReference>
<dbReference type="InterPro" id="IPR014001">
    <property type="entry name" value="Helicase_ATP-bd"/>
</dbReference>
<dbReference type="Gene3D" id="3.40.50.300">
    <property type="entry name" value="P-loop containing nucleotide triphosphate hydrolases"/>
    <property type="match status" value="2"/>
</dbReference>
<keyword evidence="4" id="KW-1185">Reference proteome</keyword>
<accession>A0ABV3FBL2</accession>
<keyword evidence="3" id="KW-0347">Helicase</keyword>
<dbReference type="GO" id="GO:0004386">
    <property type="term" value="F:helicase activity"/>
    <property type="evidence" value="ECO:0007669"/>
    <property type="project" value="UniProtKB-KW"/>
</dbReference>
<dbReference type="EC" id="3.6.4.-" evidence="3"/>
<reference evidence="3 4" key="1">
    <citation type="submission" date="2024-06" db="EMBL/GenBank/DDBJ databases">
        <title>The Natural Products Discovery Center: Release of the First 8490 Sequenced Strains for Exploring Actinobacteria Biosynthetic Diversity.</title>
        <authorList>
            <person name="Kalkreuter E."/>
            <person name="Kautsar S.A."/>
            <person name="Yang D."/>
            <person name="Bader C.D."/>
            <person name="Teijaro C.N."/>
            <person name="Fluegel L."/>
            <person name="Davis C.M."/>
            <person name="Simpson J.R."/>
            <person name="Lauterbach L."/>
            <person name="Steele A.D."/>
            <person name="Gui C."/>
            <person name="Meng S."/>
            <person name="Li G."/>
            <person name="Viehrig K."/>
            <person name="Ye F."/>
            <person name="Su P."/>
            <person name="Kiefer A.F."/>
            <person name="Nichols A."/>
            <person name="Cepeda A.J."/>
            <person name="Yan W."/>
            <person name="Fan B."/>
            <person name="Jiang Y."/>
            <person name="Adhikari A."/>
            <person name="Zheng C.-J."/>
            <person name="Schuster L."/>
            <person name="Cowan T.M."/>
            <person name="Smanski M.J."/>
            <person name="Chevrette M.G."/>
            <person name="De Carvalho L.P.S."/>
            <person name="Shen B."/>
        </authorList>
    </citation>
    <scope>NUCLEOTIDE SEQUENCE [LARGE SCALE GENOMIC DNA]</scope>
    <source>
        <strain evidence="3 4">NPDC050671</strain>
    </source>
</reference>
<keyword evidence="3" id="KW-0547">Nucleotide-binding</keyword>
<sequence>MTSTDLDVLGKVDELSRLALRTYQVNPARIEEDANGERRIHQGGYGDRQIFELVQNAADELRAPESAGGRIEVVLTSDYLYCANEGSPITAEGVDTILRMGVSKKRGGQIGRFGVGVKSVLSVTRAPQFFGRTGSFGFDANWSAQEILRAVNEARRTEGREPVDSVGETPVLRLARRLDPDGERRLDRILDVLLSWATTVVRLPLEPGAAERLSGDIHHRNGDEAGSSREFSHLFQLFSPHVGQIVLEDRTAMPVVRREITVEHHGDRRSIQQIRSGARSKTEQFRVFTTPHQVTDESRSRAGELHDRVTIDVSWAVPEYTRTAESKYYSVPHERGLFWSFFPTKYSTTLSGALNSAWKTNEDRQNLLDSSELNVELLHVAARLIVGSVAELSPPTDPGAYLPLLPGRAKESPNWACRYLTEQVWRLMATNPSLPDQYGELCLPSELRIHPESPVTTLALDLWASYEGRPRNWVHHSVEGPNSRRGKVTHVLQAAKHPGPVSVREWVEALVEDGTAAASAAAIRLLAHLLRRELTGPDYAEMAADVRRSRILLTEDGKFVAPIVGSIYRRTTVDGLRDDLIYVHPDLASDPAIASLLDELGVREADTEGRFRSVLDQGFADYEDADWRRFWELLNRAGGASQAREITRRVGDVLTVLHAQNRDGKFVPLSGLMIPGPIVPADGSRDAKLTVDFDFHADDRSILRTFGVPDRPAPGHRPDQQAWFSAYRDAMYEEYCEALPPTAAKVQSRTLVFEGGDMAGPLHLFRLMSPEGRAAFLEHIAEADLIENWTRQIGKHAHSRTQVPSPIRWLITEHGYVRTSLGIKPVAEALGPGLREYSDVLPVAQISAEKARKLRMPNRVEEVASDRWVALLAAVRNSVDDAFVGRNYALLMRVANDLLMEETTVRCRVAGGWANLPDGEIAVAMTRAEYNDLIEEGHPVLLVDRPADVEQAEQMISEWGMRRVSDVIERRVRHVPSGAPVVLVDEYPMLRQRLGARIRGVHLQRCDELEQVIRTPNGTRYVTLSSAYEDFTVLVPRDTGRQEALELADNELQLGLGRDGCRMVIEQQQKREADAAVKRKIQEIKDAPTLVAKLALMLTPDQLRSSLPARLVEKDSELSVERLAKLALNTHDDLVLKVHAKEIAQNFPELQATFDGGERARRVLASLNIPESFAGSQPVKLDPREAVDGPRDFPVLHAYQEVIADRLVRMLHSATPERAMLSLPTGAGKTRVAAEGVIRWVRESGVPSGPILWIAQSEELCEQAVQSWRFVWSKVGPDQPLVIDRFWTSHSSTAVVDKTHLVVATDAKLGKHLGNDDYQWLRNAALVIVDEAHGAGSPRYTEILKLMGLTYTRTSRHLLGLSATPFRSDADRTRLLAQRFGDTRLDRGVFGDEQPIKALQDLGILAKVEHREVDGAVLELDDDELMEMTKVDNFTSAGVLPRSAERKLAEDENRNEALVNAIVALPESWPVLVFATSVDHAKVLAARLQDRGIRSVAIDAATAPPDRRRRIEEFRNKNIRVITNYGVLSQGFDAPATRAVVIARPVYSSNLYQQMIGRGLRGDANGGEAECLILDVRDNIRNFDAKLAFTEFEYLWEKQR</sequence>
<comment type="caution">
    <text evidence="3">The sequence shown here is derived from an EMBL/GenBank/DDBJ whole genome shotgun (WGS) entry which is preliminary data.</text>
</comment>
<feature type="domain" description="Helicase C-terminal" evidence="2">
    <location>
        <begin position="1457"/>
        <end position="1600"/>
    </location>
</feature>
<dbReference type="SUPFAM" id="SSF55874">
    <property type="entry name" value="ATPase domain of HSP90 chaperone/DNA topoisomerase II/histidine kinase"/>
    <property type="match status" value="1"/>
</dbReference>
<dbReference type="NCBIfam" id="NF047352">
    <property type="entry name" value="P_loop_sacsin"/>
    <property type="match status" value="1"/>
</dbReference>
<dbReference type="InterPro" id="IPR036890">
    <property type="entry name" value="HATPase_C_sf"/>
</dbReference>
<dbReference type="SMART" id="SM00487">
    <property type="entry name" value="DEXDc"/>
    <property type="match status" value="1"/>
</dbReference>
<dbReference type="Pfam" id="PF04851">
    <property type="entry name" value="ResIII"/>
    <property type="match status" value="1"/>
</dbReference>
<dbReference type="PROSITE" id="PS51194">
    <property type="entry name" value="HELICASE_CTER"/>
    <property type="match status" value="1"/>
</dbReference>
<keyword evidence="3" id="KW-0067">ATP-binding</keyword>
<name>A0ABV3FBL2_9NOCA</name>
<dbReference type="InterPro" id="IPR006935">
    <property type="entry name" value="Helicase/UvrB_N"/>
</dbReference>
<dbReference type="InterPro" id="IPR050742">
    <property type="entry name" value="Helicase_Restrict-Modif_Enz"/>
</dbReference>
<dbReference type="SMART" id="SM00490">
    <property type="entry name" value="HELICc"/>
    <property type="match status" value="1"/>
</dbReference>
<dbReference type="PROSITE" id="PS51192">
    <property type="entry name" value="HELICASE_ATP_BIND_1"/>
    <property type="match status" value="1"/>
</dbReference>
<dbReference type="InterPro" id="IPR001650">
    <property type="entry name" value="Helicase_C-like"/>
</dbReference>
<dbReference type="EMBL" id="JBFAIH010000012">
    <property type="protein sequence ID" value="MEV0365097.1"/>
    <property type="molecule type" value="Genomic_DNA"/>
</dbReference>